<dbReference type="InterPro" id="IPR050074">
    <property type="entry name" value="DHO_dehydrogenase"/>
</dbReference>
<dbReference type="CDD" id="cd04738">
    <property type="entry name" value="DHOD_2_like"/>
    <property type="match status" value="1"/>
</dbReference>
<evidence type="ECO:0000313" key="10">
    <source>
        <dbReference type="EMBL" id="OGC51106.1"/>
    </source>
</evidence>
<dbReference type="GO" id="GO:0005886">
    <property type="term" value="C:plasma membrane"/>
    <property type="evidence" value="ECO:0007669"/>
    <property type="project" value="TreeGrafter"/>
</dbReference>
<dbReference type="Gene3D" id="3.20.20.70">
    <property type="entry name" value="Aldolase class I"/>
    <property type="match status" value="1"/>
</dbReference>
<evidence type="ECO:0000259" key="9">
    <source>
        <dbReference type="Pfam" id="PF01180"/>
    </source>
</evidence>
<comment type="cofactor">
    <cofactor evidence="1">
        <name>FMN</name>
        <dbReference type="ChEBI" id="CHEBI:58210"/>
    </cofactor>
</comment>
<keyword evidence="5" id="KW-0665">Pyrimidine biosynthesis</keyword>
<dbReference type="NCBIfam" id="TIGR01036">
    <property type="entry name" value="pyrD_sub2"/>
    <property type="match status" value="1"/>
</dbReference>
<dbReference type="InterPro" id="IPR005720">
    <property type="entry name" value="Dihydroorotate_DH_cat"/>
</dbReference>
<dbReference type="SUPFAM" id="SSF51395">
    <property type="entry name" value="FMN-linked oxidoreductases"/>
    <property type="match status" value="1"/>
</dbReference>
<dbReference type="Pfam" id="PF01180">
    <property type="entry name" value="DHO_dh"/>
    <property type="match status" value="1"/>
</dbReference>
<evidence type="ECO:0000313" key="11">
    <source>
        <dbReference type="Proteomes" id="UP000177371"/>
    </source>
</evidence>
<keyword evidence="3" id="KW-0285">Flavoprotein</keyword>
<dbReference type="PANTHER" id="PTHR48109">
    <property type="entry name" value="DIHYDROOROTATE DEHYDROGENASE (QUINONE), MITOCHONDRIAL-RELATED"/>
    <property type="match status" value="1"/>
</dbReference>
<dbReference type="NCBIfam" id="NF003652">
    <property type="entry name" value="PRK05286.2-5"/>
    <property type="match status" value="1"/>
</dbReference>
<protein>
    <recommendedName>
        <fullName evidence="8">Dihydroorotate dehydrogenase (quinone)</fullName>
        <ecNumber evidence="8">1.3.5.2</ecNumber>
    </recommendedName>
</protein>
<dbReference type="EC" id="1.3.5.2" evidence="8"/>
<evidence type="ECO:0000256" key="2">
    <source>
        <dbReference type="ARBA" id="ARBA00004725"/>
    </source>
</evidence>
<reference evidence="10 11" key="1">
    <citation type="journal article" date="2016" name="Nat. Commun.">
        <title>Thousands of microbial genomes shed light on interconnected biogeochemical processes in an aquifer system.</title>
        <authorList>
            <person name="Anantharaman K."/>
            <person name="Brown C.T."/>
            <person name="Hug L.A."/>
            <person name="Sharon I."/>
            <person name="Castelle C.J."/>
            <person name="Probst A.J."/>
            <person name="Thomas B.C."/>
            <person name="Singh A."/>
            <person name="Wilkins M.J."/>
            <person name="Karaoz U."/>
            <person name="Brodie E.L."/>
            <person name="Williams K.H."/>
            <person name="Hubbard S.S."/>
            <person name="Banfield J.F."/>
        </authorList>
    </citation>
    <scope>NUCLEOTIDE SEQUENCE [LARGE SCALE GENOMIC DNA]</scope>
</reference>
<evidence type="ECO:0000256" key="6">
    <source>
        <dbReference type="ARBA" id="ARBA00023002"/>
    </source>
</evidence>
<dbReference type="GO" id="GO:0106430">
    <property type="term" value="F:dihydroorotate dehydrogenase (quinone) activity"/>
    <property type="evidence" value="ECO:0007669"/>
    <property type="project" value="UniProtKB-EC"/>
</dbReference>
<evidence type="ECO:0000256" key="5">
    <source>
        <dbReference type="ARBA" id="ARBA00022975"/>
    </source>
</evidence>
<dbReference type="GO" id="GO:0009220">
    <property type="term" value="P:pyrimidine ribonucleotide biosynthetic process"/>
    <property type="evidence" value="ECO:0007669"/>
    <property type="project" value="UniProtKB-UniRule"/>
</dbReference>
<sequence>MKLKILGYVYQNLIRKILFLFDPEFVHNTITCIGKLIGSTKPGQQITKTIFFYKSNKLAQDISGIHFANPIGLSAGFDKDANLVNILPFVGFGFMTVGTVTFQPYEGNPKPRLYRLKKSQALVVNYGLKNIGVNKIVQRLKNYNKPEDFILGISVGKTNCPETAETERGAEDYLNCLKILNDNNIGDFYEINISCPNTFGGEPFTTTDKLDLLLSRLTTSLVSKPIFLKMPINIAWEDFKQLLDVAIKYNINGVTIGNLNKDRKDTDIKDTIPENIKGNISGKPTFRLSNDLISQTYKYSGDRLKIIGVGGVFSPEDAYEKIKLGASLVGLITGMIYNGPQLIGQINEDLEKELNKNNFTSLSQAIGSELHFIA</sequence>
<proteinExistence type="predicted"/>
<dbReference type="InterPro" id="IPR005719">
    <property type="entry name" value="Dihydroorotate_DH_2"/>
</dbReference>
<evidence type="ECO:0000256" key="7">
    <source>
        <dbReference type="ARBA" id="ARBA00023136"/>
    </source>
</evidence>
<feature type="domain" description="Dihydroorotate dehydrogenase catalytic" evidence="9">
    <location>
        <begin position="58"/>
        <end position="354"/>
    </location>
</feature>
<evidence type="ECO:0000256" key="1">
    <source>
        <dbReference type="ARBA" id="ARBA00001917"/>
    </source>
</evidence>
<comment type="caution">
    <text evidence="10">The sequence shown here is derived from an EMBL/GenBank/DDBJ whole genome shotgun (WGS) entry which is preliminary data.</text>
</comment>
<accession>A0A1F4V1N2</accession>
<dbReference type="PANTHER" id="PTHR48109:SF4">
    <property type="entry name" value="DIHYDROOROTATE DEHYDROGENASE (QUINONE), MITOCHONDRIAL"/>
    <property type="match status" value="1"/>
</dbReference>
<dbReference type="AlphaFoldDB" id="A0A1F4V1N2"/>
<evidence type="ECO:0000256" key="4">
    <source>
        <dbReference type="ARBA" id="ARBA00022643"/>
    </source>
</evidence>
<dbReference type="STRING" id="1802610.A2W32_00465"/>
<dbReference type="EMBL" id="MEUT01000029">
    <property type="protein sequence ID" value="OGC51106.1"/>
    <property type="molecule type" value="Genomic_DNA"/>
</dbReference>
<evidence type="ECO:0000256" key="8">
    <source>
        <dbReference type="NCBIfam" id="TIGR01036"/>
    </source>
</evidence>
<keyword evidence="7" id="KW-0472">Membrane</keyword>
<dbReference type="GO" id="GO:0006207">
    <property type="term" value="P:'de novo' pyrimidine nucleobase biosynthetic process"/>
    <property type="evidence" value="ECO:0007669"/>
    <property type="project" value="UniProtKB-UniRule"/>
</dbReference>
<dbReference type="InterPro" id="IPR013785">
    <property type="entry name" value="Aldolase_TIM"/>
</dbReference>
<name>A0A1F4V1N2_UNCKA</name>
<evidence type="ECO:0000256" key="3">
    <source>
        <dbReference type="ARBA" id="ARBA00022630"/>
    </source>
</evidence>
<gene>
    <name evidence="10" type="ORF">A2W32_00465</name>
</gene>
<dbReference type="Proteomes" id="UP000177371">
    <property type="component" value="Unassembled WGS sequence"/>
</dbReference>
<dbReference type="GO" id="GO:0005737">
    <property type="term" value="C:cytoplasm"/>
    <property type="evidence" value="ECO:0007669"/>
    <property type="project" value="InterPro"/>
</dbReference>
<keyword evidence="4" id="KW-0288">FMN</keyword>
<comment type="pathway">
    <text evidence="2">Pyrimidine metabolism; UMP biosynthesis via de novo pathway.</text>
</comment>
<keyword evidence="6" id="KW-0560">Oxidoreductase</keyword>
<organism evidence="10 11">
    <name type="scientific">candidate division WWE3 bacterium RBG_16_37_10</name>
    <dbReference type="NCBI Taxonomy" id="1802610"/>
    <lineage>
        <taxon>Bacteria</taxon>
        <taxon>Katanobacteria</taxon>
    </lineage>
</organism>